<dbReference type="EMBL" id="UAUX01000009">
    <property type="protein sequence ID" value="SPZ98693.1"/>
    <property type="molecule type" value="Genomic_DNA"/>
</dbReference>
<organism evidence="1 2">
    <name type="scientific">Staphylococcus aureus</name>
    <dbReference type="NCBI Taxonomy" id="1280"/>
    <lineage>
        <taxon>Bacteria</taxon>
        <taxon>Bacillati</taxon>
        <taxon>Bacillota</taxon>
        <taxon>Bacilli</taxon>
        <taxon>Bacillales</taxon>
        <taxon>Staphylococcaceae</taxon>
        <taxon>Staphylococcus</taxon>
    </lineage>
</organism>
<protein>
    <submittedName>
        <fullName evidence="1">Proline rich protein</fullName>
    </submittedName>
</protein>
<dbReference type="SUPFAM" id="SSF51556">
    <property type="entry name" value="Metallo-dependent hydrolases"/>
    <property type="match status" value="1"/>
</dbReference>
<accession>A0A2X2K363</accession>
<reference evidence="1 2" key="1">
    <citation type="submission" date="2018-06" db="EMBL/GenBank/DDBJ databases">
        <authorList>
            <consortium name="Pathogen Informatics"/>
            <person name="Doyle S."/>
        </authorList>
    </citation>
    <scope>NUCLEOTIDE SEQUENCE [LARGE SCALE GENOMIC DNA]</scope>
    <source>
        <strain evidence="1 2">NCTC7878</strain>
    </source>
</reference>
<name>A0A2X2K363_STAAU</name>
<gene>
    <name evidence="1" type="ORF">NCTC7878_02096</name>
</gene>
<sequence length="51" mass="6012">MMGSDFPYFQDEKYTRGVDYIKNSNIDPDTINGILRGNAIEFYQIEENHNH</sequence>
<dbReference type="AlphaFoldDB" id="A0A2X2K363"/>
<evidence type="ECO:0000313" key="2">
    <source>
        <dbReference type="Proteomes" id="UP000249913"/>
    </source>
</evidence>
<dbReference type="Gene3D" id="3.20.20.140">
    <property type="entry name" value="Metal-dependent hydrolases"/>
    <property type="match status" value="1"/>
</dbReference>
<dbReference type="Proteomes" id="UP000249913">
    <property type="component" value="Unassembled WGS sequence"/>
</dbReference>
<proteinExistence type="predicted"/>
<evidence type="ECO:0000313" key="1">
    <source>
        <dbReference type="EMBL" id="SPZ98693.1"/>
    </source>
</evidence>
<dbReference type="InterPro" id="IPR032466">
    <property type="entry name" value="Metal_Hydrolase"/>
</dbReference>